<protein>
    <submittedName>
        <fullName evidence="1">Uncharacterized protein</fullName>
    </submittedName>
</protein>
<organism evidence="1 2">
    <name type="scientific">Dispira parvispora</name>
    <dbReference type="NCBI Taxonomy" id="1520584"/>
    <lineage>
        <taxon>Eukaryota</taxon>
        <taxon>Fungi</taxon>
        <taxon>Fungi incertae sedis</taxon>
        <taxon>Zoopagomycota</taxon>
        <taxon>Kickxellomycotina</taxon>
        <taxon>Dimargaritomycetes</taxon>
        <taxon>Dimargaritales</taxon>
        <taxon>Dimargaritaceae</taxon>
        <taxon>Dispira</taxon>
    </lineage>
</organism>
<comment type="caution">
    <text evidence="1">The sequence shown here is derived from an EMBL/GenBank/DDBJ whole genome shotgun (WGS) entry which is preliminary data.</text>
</comment>
<accession>A0A9W8AJ78</accession>
<dbReference type="AlphaFoldDB" id="A0A9W8AJ78"/>
<evidence type="ECO:0000313" key="2">
    <source>
        <dbReference type="Proteomes" id="UP001150925"/>
    </source>
</evidence>
<name>A0A9W8AJ78_9FUNG</name>
<dbReference type="EMBL" id="JANBPY010002067">
    <property type="protein sequence ID" value="KAJ1956750.1"/>
    <property type="molecule type" value="Genomic_DNA"/>
</dbReference>
<keyword evidence="2" id="KW-1185">Reference proteome</keyword>
<dbReference type="Proteomes" id="UP001150925">
    <property type="component" value="Unassembled WGS sequence"/>
</dbReference>
<proteinExistence type="predicted"/>
<feature type="non-terminal residue" evidence="1">
    <location>
        <position position="1"/>
    </location>
</feature>
<dbReference type="OrthoDB" id="10268103at2759"/>
<evidence type="ECO:0000313" key="1">
    <source>
        <dbReference type="EMBL" id="KAJ1956750.1"/>
    </source>
</evidence>
<gene>
    <name evidence="1" type="ORF">IWQ62_005238</name>
</gene>
<sequence length="83" mass="9257">ISIVDFRLTTLSLPPELRHDDAPVPGVIYFGTQRPVPELIVPLADNGYMAISRAHTQAHGELTADQLRQTFQFRNAQTAFLNP</sequence>
<reference evidence="1" key="1">
    <citation type="submission" date="2022-07" db="EMBL/GenBank/DDBJ databases">
        <title>Phylogenomic reconstructions and comparative analyses of Kickxellomycotina fungi.</title>
        <authorList>
            <person name="Reynolds N.K."/>
            <person name="Stajich J.E."/>
            <person name="Barry K."/>
            <person name="Grigoriev I.V."/>
            <person name="Crous P."/>
            <person name="Smith M.E."/>
        </authorList>
    </citation>
    <scope>NUCLEOTIDE SEQUENCE</scope>
    <source>
        <strain evidence="1">RSA 1196</strain>
    </source>
</reference>